<feature type="transmembrane region" description="Helical" evidence="14">
    <location>
        <begin position="949"/>
        <end position="967"/>
    </location>
</feature>
<dbReference type="GO" id="GO:0012505">
    <property type="term" value="C:endomembrane system"/>
    <property type="evidence" value="ECO:0007669"/>
    <property type="project" value="TreeGrafter"/>
</dbReference>
<feature type="transmembrane region" description="Helical" evidence="14">
    <location>
        <begin position="215"/>
        <end position="233"/>
    </location>
</feature>
<dbReference type="InterPro" id="IPR050794">
    <property type="entry name" value="CPA2_transporter"/>
</dbReference>
<evidence type="ECO:0000256" key="4">
    <source>
        <dbReference type="ARBA" id="ARBA00022449"/>
    </source>
</evidence>
<keyword evidence="11 14" id="KW-0472">Membrane</keyword>
<keyword evidence="3" id="KW-0813">Transport</keyword>
<organism evidence="19 20">
    <name type="scientific">Corchorus capsularis</name>
    <name type="common">Jute</name>
    <dbReference type="NCBI Taxonomy" id="210143"/>
    <lineage>
        <taxon>Eukaryota</taxon>
        <taxon>Viridiplantae</taxon>
        <taxon>Streptophyta</taxon>
        <taxon>Embryophyta</taxon>
        <taxon>Tracheophyta</taxon>
        <taxon>Spermatophyta</taxon>
        <taxon>Magnoliopsida</taxon>
        <taxon>eudicotyledons</taxon>
        <taxon>Gunneridae</taxon>
        <taxon>Pentapetalae</taxon>
        <taxon>rosids</taxon>
        <taxon>malvids</taxon>
        <taxon>Malvales</taxon>
        <taxon>Malvaceae</taxon>
        <taxon>Grewioideae</taxon>
        <taxon>Apeibeae</taxon>
        <taxon>Corchorus</taxon>
    </lineage>
</organism>
<feature type="transmembrane region" description="Helical" evidence="14">
    <location>
        <begin position="286"/>
        <end position="311"/>
    </location>
</feature>
<reference evidence="19 20" key="1">
    <citation type="submission" date="2013-09" db="EMBL/GenBank/DDBJ databases">
        <title>Corchorus capsularis genome sequencing.</title>
        <authorList>
            <person name="Alam M."/>
            <person name="Haque M.S."/>
            <person name="Islam M.S."/>
            <person name="Emdad E.M."/>
            <person name="Islam M.M."/>
            <person name="Ahmed B."/>
            <person name="Halim A."/>
            <person name="Hossen Q.M.M."/>
            <person name="Hossain M.Z."/>
            <person name="Ahmed R."/>
            <person name="Khan M.M."/>
            <person name="Islam R."/>
            <person name="Rashid M.M."/>
            <person name="Khan S.A."/>
            <person name="Rahman M.S."/>
            <person name="Alam M."/>
        </authorList>
    </citation>
    <scope>NUCLEOTIDE SEQUENCE [LARGE SCALE GENOMIC DNA]</scope>
    <source>
        <strain evidence="20">cv. CVL-1</strain>
        <tissue evidence="19">Whole seedling</tissue>
    </source>
</reference>
<gene>
    <name evidence="19" type="ORF">CCACVL1_30702</name>
</gene>
<keyword evidence="9 14" id="KW-1133">Transmembrane helix</keyword>
<dbReference type="GO" id="GO:0016020">
    <property type="term" value="C:membrane"/>
    <property type="evidence" value="ECO:0007669"/>
    <property type="project" value="UniProtKB-SubCell"/>
</dbReference>
<dbReference type="Pfam" id="PF00999">
    <property type="entry name" value="Na_H_Exchanger"/>
    <property type="match status" value="2"/>
</dbReference>
<evidence type="ECO:0000256" key="8">
    <source>
        <dbReference type="ARBA" id="ARBA00022958"/>
    </source>
</evidence>
<evidence type="ECO:0000256" key="5">
    <source>
        <dbReference type="ARBA" id="ARBA00022538"/>
    </source>
</evidence>
<feature type="transmembrane region" description="Helical" evidence="14">
    <location>
        <begin position="120"/>
        <end position="140"/>
    </location>
</feature>
<dbReference type="GO" id="GO:0006813">
    <property type="term" value="P:potassium ion transport"/>
    <property type="evidence" value="ECO:0007669"/>
    <property type="project" value="UniProtKB-KW"/>
</dbReference>
<feature type="transmembrane region" description="Helical" evidence="14">
    <location>
        <begin position="815"/>
        <end position="835"/>
    </location>
</feature>
<dbReference type="InterPro" id="IPR027806">
    <property type="entry name" value="HARBI1_dom"/>
</dbReference>
<dbReference type="FunFam" id="1.20.1530.20:FF:000003">
    <property type="entry name" value="Cation/H(+) antiporter 15"/>
    <property type="match status" value="1"/>
</dbReference>
<comment type="caution">
    <text evidence="19">The sequence shown here is derived from an EMBL/GenBank/DDBJ whole genome shotgun (WGS) entry which is preliminary data.</text>
</comment>
<keyword evidence="4" id="KW-0050">Antiport</keyword>
<feature type="transmembrane region" description="Helical" evidence="14">
    <location>
        <begin position="52"/>
        <end position="72"/>
    </location>
</feature>
<dbReference type="Pfam" id="PF23259">
    <property type="entry name" value="CHX17_C"/>
    <property type="match status" value="1"/>
</dbReference>
<keyword evidence="7" id="KW-0479">Metal-binding</keyword>
<keyword evidence="10" id="KW-0406">Ion transport</keyword>
<feature type="transmembrane region" description="Helical" evidence="14">
    <location>
        <begin position="915"/>
        <end position="937"/>
    </location>
</feature>
<comment type="subcellular location">
    <subcellularLocation>
        <location evidence="2">Membrane</location>
        <topology evidence="2">Multi-pass membrane protein</topology>
    </subcellularLocation>
</comment>
<dbReference type="PANTHER" id="PTHR32468:SF35">
    <property type="entry name" value="CATION_H+ EXCHANGER DOMAIN-CONTAINING PROTEIN"/>
    <property type="match status" value="1"/>
</dbReference>
<evidence type="ECO:0000313" key="20">
    <source>
        <dbReference type="Proteomes" id="UP000188268"/>
    </source>
</evidence>
<feature type="domain" description="Cation/H(+) antiporter C-terminal" evidence="18">
    <location>
        <begin position="1346"/>
        <end position="1487"/>
    </location>
</feature>
<evidence type="ECO:0000256" key="3">
    <source>
        <dbReference type="ARBA" id="ARBA00022448"/>
    </source>
</evidence>
<keyword evidence="8" id="KW-0630">Potassium</keyword>
<dbReference type="InterPro" id="IPR006153">
    <property type="entry name" value="Cation/H_exchanger_TM"/>
</dbReference>
<accession>A0A1R3FW47</accession>
<feature type="domain" description="Cation/H(+) antiporter central" evidence="17">
    <location>
        <begin position="544"/>
        <end position="634"/>
    </location>
</feature>
<evidence type="ECO:0000256" key="10">
    <source>
        <dbReference type="ARBA" id="ARBA00023065"/>
    </source>
</evidence>
<evidence type="ECO:0000256" key="14">
    <source>
        <dbReference type="SAM" id="Phobius"/>
    </source>
</evidence>
<keyword evidence="6 14" id="KW-0812">Transmembrane</keyword>
<dbReference type="Pfam" id="PF13359">
    <property type="entry name" value="DDE_Tnp_4"/>
    <property type="match status" value="1"/>
</dbReference>
<evidence type="ECO:0000256" key="1">
    <source>
        <dbReference type="ARBA" id="ARBA00001968"/>
    </source>
</evidence>
<feature type="transmembrane region" description="Helical" evidence="14">
    <location>
        <begin position="1065"/>
        <end position="1091"/>
    </location>
</feature>
<dbReference type="Gene3D" id="1.20.1530.20">
    <property type="match status" value="2"/>
</dbReference>
<feature type="transmembrane region" description="Helical" evidence="14">
    <location>
        <begin position="1097"/>
        <end position="1117"/>
    </location>
</feature>
<dbReference type="PANTHER" id="PTHR32468">
    <property type="entry name" value="CATION/H + ANTIPORTER"/>
    <property type="match status" value="1"/>
</dbReference>
<proteinExistence type="inferred from homology"/>
<dbReference type="EMBL" id="AWWV01016308">
    <property type="protein sequence ID" value="OMO49986.1"/>
    <property type="molecule type" value="Genomic_DNA"/>
</dbReference>
<dbReference type="OrthoDB" id="1938353at2759"/>
<feature type="transmembrane region" description="Helical" evidence="14">
    <location>
        <begin position="1129"/>
        <end position="1147"/>
    </location>
</feature>
<dbReference type="GO" id="GO:0015297">
    <property type="term" value="F:antiporter activity"/>
    <property type="evidence" value="ECO:0007669"/>
    <property type="project" value="UniProtKB-KW"/>
</dbReference>
<feature type="region of interest" description="Disordered" evidence="13">
    <location>
        <begin position="1594"/>
        <end position="1622"/>
    </location>
</feature>
<evidence type="ECO:0000256" key="11">
    <source>
        <dbReference type="ARBA" id="ARBA00023136"/>
    </source>
</evidence>
<comment type="similarity">
    <text evidence="12">Belongs to the monovalent cation:proton antiporter 2 (CPA2) transporter (TC 2.A.37) family. CHX (TC 2.A.37.4) subfamily.</text>
</comment>
<feature type="transmembrane region" description="Helical" evidence="14">
    <location>
        <begin position="253"/>
        <end position="274"/>
    </location>
</feature>
<evidence type="ECO:0000259" key="15">
    <source>
        <dbReference type="Pfam" id="PF00999"/>
    </source>
</evidence>
<dbReference type="GO" id="GO:0046872">
    <property type="term" value="F:metal ion binding"/>
    <property type="evidence" value="ECO:0007669"/>
    <property type="project" value="UniProtKB-KW"/>
</dbReference>
<feature type="transmembrane region" description="Helical" evidence="14">
    <location>
        <begin position="147"/>
        <end position="170"/>
    </location>
</feature>
<evidence type="ECO:0000259" key="17">
    <source>
        <dbReference type="Pfam" id="PF23256"/>
    </source>
</evidence>
<evidence type="ECO:0000256" key="2">
    <source>
        <dbReference type="ARBA" id="ARBA00004141"/>
    </source>
</evidence>
<feature type="domain" description="Cation/H+ exchanger transmembrane" evidence="15">
    <location>
        <begin position="781"/>
        <end position="1148"/>
    </location>
</feature>
<dbReference type="GO" id="GO:1902600">
    <property type="term" value="P:proton transmembrane transport"/>
    <property type="evidence" value="ECO:0007669"/>
    <property type="project" value="InterPro"/>
</dbReference>
<protein>
    <submittedName>
        <fullName evidence="19">Cation/H+ exchanger</fullName>
    </submittedName>
</protein>
<evidence type="ECO:0000313" key="19">
    <source>
        <dbReference type="EMBL" id="OMO49986.1"/>
    </source>
</evidence>
<dbReference type="Proteomes" id="UP000188268">
    <property type="component" value="Unassembled WGS sequence"/>
</dbReference>
<dbReference type="Gramene" id="OMO49986">
    <property type="protein sequence ID" value="OMO49986"/>
    <property type="gene ID" value="CCACVL1_30702"/>
</dbReference>
<evidence type="ECO:0000256" key="7">
    <source>
        <dbReference type="ARBA" id="ARBA00022723"/>
    </source>
</evidence>
<comment type="cofactor">
    <cofactor evidence="1">
        <name>a divalent metal cation</name>
        <dbReference type="ChEBI" id="CHEBI:60240"/>
    </cofactor>
</comment>
<evidence type="ECO:0000256" key="6">
    <source>
        <dbReference type="ARBA" id="ARBA00022692"/>
    </source>
</evidence>
<feature type="transmembrane region" description="Helical" evidence="14">
    <location>
        <begin position="84"/>
        <end position="108"/>
    </location>
</feature>
<evidence type="ECO:0000256" key="13">
    <source>
        <dbReference type="SAM" id="MobiDB-lite"/>
    </source>
</evidence>
<sequence>MEGAGNSSSSANNELEPEFRVDGSCWKFIPAISEGFFSRSSRGDILKHPLTILQLQLAIVFILDSSIHFCFFKRFKLPRLISEVLAGMILGETGLAKFFPEISALLFSRNAGRTLDTLTRFGYFLFMFLIGVKMDVSLVAKSRRREWTMGAIIIIFPMLIIVSFSKHIALKNDRLDSSSLEGVGLIGGTLMLTSFPVVACFLMDQKIINSEMGHLALSVSLISDLLSILIVNLNSYGVILRFATPRASLKSMFLSIAVVMFIISFLRPMMFWMIRQTPEGKPVKDSYIYIFLISLLLLGIVGDNVGLQYYYGPFFLGLAVPTGPPLATTLVEKLDTMVTGWMLPLMSTYCGFKSNLWELNRRPLLSTIFVLTAGTVMKFSCGFIPAILFRMPWKDAAVLTLILNSQGIIELGTIATNVEKMPVVSQEFTLVVLVVLFYAAVVPILIRILYDSSKTYTGYQKRTIFNSCAQEGIRVLACAHRQDDAMSAIRLLELMNPAKASPLSVHGLYLEELVGGSTPLLLNHQLGQKSSEDGSHWQPIVDVFNYFKSQNIKQTQVQVFTAITPPKLMHEDICWIAFSHLVALLILPFHRKWTSNGNLISDSKELRVLNIKALNKAPCSIAIWIDRSKIRGPSFLAKSPEYNICVVYLGGKDDREALAIARRMRGWTSIHLTVVRFISIDVCPMQGWESMLDDECLRDIRHPSPINTNVVYREQRVKDGADTSMVVLSLLEENFDLILVGRHAVTKSPIIEGLSDWAEFPELGPIGDQLASAEVNKAVSVLVVQQQGGMLFGPSFIGYNQEIGEKFFPVQSHTVLSTFAGFGIMYFLFVTGVKMDVGNMVRPGRKAVIIGLSSFFVTMGSSVGLAFILKNCFRISPSLDKSIVLIASSQSLTGFPVIVTLLSELKILNTDVGRLALSISMFCDLIGISIIATMFSISQSKLGHDTFGFLPPFLSVVMFVAAIFMIVRPRLVKMYKRTMDTKAVDEKTIVFIFILVMVCGFVTDAIGQHFIFGPLVLGLAVPDGPPLGAAISSKLDTLATVFLYPAFCAVSGAKTNLWTIDLQSLLVMAILIFITSLIKLLVVMLSAMVMGLHFMEALVLGLILNAKGIAELTVYNLWFDEKLIEEKEFALVMLAVIVITAIVTPLIKKLYDPSKQYLSAKRSTVYQARRDSEFRVMVCIHNNENVPTIVNLLEATHATRETPVAVTAMALVELVGRSTPALISNQSGKYLQSKNSSVGSRVFKALSLYEEQNQGCASVQSYTSISHFQTMHNDVCRIAYEKLSHIVIVPFHKQWAIDGSIESVSRPIQNLNLNVLDKAPCSVGILVDRGNLTGFASVRTPTTQFQVAVLFIGGPDDVDALAYGCRMAKHECVHLTVVHFLVFGDENSKDRKNDSHLINEFRQEHIGNNRFVYVEEVLRDGEGLTSYITGMAEYYHLMLVGRDHPDSPLLFEGLGAWSECPELGIIGDILASPDFKTKASVLVIQQQRIGGKMNNLPCVVRNRNAMVAPEEFHRPPLIVDPKEESKQEQDQFIAESQQDRAFLESNHKRKVQAMNEYYDQLQQHYSEVDAFDTFTAKRARKSASSMAVTAAAAAVTEDSNDNDNDNVNAGNETGTSSSGPQRRLWVKDRSKDWWDRCNHPDFPEEEFRKAFRMSKATFEMICRELEPAVMKKNTMLRDAIPVRQRVAVCIWRLATGEPLRLVSKRFGLGISTCHKLVLEVCSAIKTVLMPKFLQWPDEKKMKEIKQEFEMISGIPNVAGSMYTTHIPIIAPKVNVEAYFNRRHTERNQKTSYSITVQGVVDPNGVFTDVCIGWPGSMPDDQILEKSALYQRANKGLLKDVCIVGNAGYPLMDWVLVPYTHQNLTWAQHGFNERIGEVQKVARDAFARFKRRWSCLQKRTEVKLQELPMVLGACCVLHNICEMNNEEMDPELQYELFDDEMVPENNLRSANAVHARDQIAHNLLHHGLGGTGFL</sequence>
<name>A0A1R3FW47_COCAP</name>
<feature type="domain" description="Cation/H+ exchanger transmembrane" evidence="15">
    <location>
        <begin position="70"/>
        <end position="448"/>
    </location>
</feature>
<evidence type="ECO:0000256" key="12">
    <source>
        <dbReference type="ARBA" id="ARBA00038341"/>
    </source>
</evidence>
<feature type="transmembrane region" description="Helical" evidence="14">
    <location>
        <begin position="847"/>
        <end position="869"/>
    </location>
</feature>
<feature type="transmembrane region" description="Helical" evidence="14">
    <location>
        <begin position="428"/>
        <end position="450"/>
    </location>
</feature>
<feature type="transmembrane region" description="Helical" evidence="14">
    <location>
        <begin position="988"/>
        <end position="1011"/>
    </location>
</feature>
<dbReference type="InterPro" id="IPR057291">
    <property type="entry name" value="CHX17_2nd"/>
</dbReference>
<dbReference type="InterPro" id="IPR038770">
    <property type="entry name" value="Na+/solute_symporter_sf"/>
</dbReference>
<dbReference type="OMA" id="ACIHNPR"/>
<dbReference type="InterPro" id="IPR057290">
    <property type="entry name" value="CHX17_C"/>
</dbReference>
<feature type="domain" description="DDE Tnp4" evidence="16">
    <location>
        <begin position="1762"/>
        <end position="1918"/>
    </location>
</feature>
<feature type="transmembrane region" description="Helical" evidence="14">
    <location>
        <begin position="1031"/>
        <end position="1053"/>
    </location>
</feature>
<keyword evidence="5" id="KW-0633">Potassium transport</keyword>
<evidence type="ECO:0000259" key="18">
    <source>
        <dbReference type="Pfam" id="PF23259"/>
    </source>
</evidence>
<feature type="domain" description="Cation/H(+) antiporter central" evidence="17">
    <location>
        <begin position="1206"/>
        <end position="1338"/>
    </location>
</feature>
<dbReference type="Pfam" id="PF23256">
    <property type="entry name" value="CHX17_2nd"/>
    <property type="match status" value="2"/>
</dbReference>
<keyword evidence="20" id="KW-1185">Reference proteome</keyword>
<evidence type="ECO:0000259" key="16">
    <source>
        <dbReference type="Pfam" id="PF13359"/>
    </source>
</evidence>
<feature type="transmembrane region" description="Helical" evidence="14">
    <location>
        <begin position="396"/>
        <end position="416"/>
    </location>
</feature>
<feature type="transmembrane region" description="Helical" evidence="14">
    <location>
        <begin position="182"/>
        <end position="203"/>
    </location>
</feature>
<feature type="transmembrane region" description="Helical" evidence="14">
    <location>
        <begin position="364"/>
        <end position="389"/>
    </location>
</feature>
<dbReference type="GO" id="GO:0006885">
    <property type="term" value="P:regulation of pH"/>
    <property type="evidence" value="ECO:0007669"/>
    <property type="project" value="TreeGrafter"/>
</dbReference>
<evidence type="ECO:0000256" key="9">
    <source>
        <dbReference type="ARBA" id="ARBA00022989"/>
    </source>
</evidence>